<dbReference type="EMBL" id="CATQJL010000223">
    <property type="protein sequence ID" value="CAJ0598516.1"/>
    <property type="molecule type" value="Genomic_DNA"/>
</dbReference>
<gene>
    <name evidence="2" type="ORF">CYNAS_LOCUS10499</name>
</gene>
<keyword evidence="3" id="KW-1185">Reference proteome</keyword>
<evidence type="ECO:0000313" key="3">
    <source>
        <dbReference type="Proteomes" id="UP001176961"/>
    </source>
</evidence>
<evidence type="ECO:0000256" key="1">
    <source>
        <dbReference type="SAM" id="SignalP"/>
    </source>
</evidence>
<feature type="chain" id="PRO_5041404562" evidence="1">
    <location>
        <begin position="18"/>
        <end position="173"/>
    </location>
</feature>
<evidence type="ECO:0000313" key="2">
    <source>
        <dbReference type="EMBL" id="CAJ0598516.1"/>
    </source>
</evidence>
<keyword evidence="1" id="KW-0732">Signal</keyword>
<sequence>MHCRTLLALLLVKIAATTDIEESPLPSRDESNRYYVHKITLPYNPSRTESQKLEDCQKLEFVHVFPPELTEDQICERVVKLNDWMSRQIEAASEKVRGFYERAYDWFELPAIEQQRQRDNVMNTLNDVEKEEVAQLVERTSKKVDEDPVLSAHRYFHSPQRVIEEMERSHASP</sequence>
<proteinExistence type="predicted"/>
<dbReference type="Proteomes" id="UP001176961">
    <property type="component" value="Unassembled WGS sequence"/>
</dbReference>
<dbReference type="AlphaFoldDB" id="A0AA36GUD4"/>
<comment type="caution">
    <text evidence="2">The sequence shown here is derived from an EMBL/GenBank/DDBJ whole genome shotgun (WGS) entry which is preliminary data.</text>
</comment>
<protein>
    <submittedName>
        <fullName evidence="2">Uncharacterized protein</fullName>
    </submittedName>
</protein>
<reference evidence="2" key="1">
    <citation type="submission" date="2023-07" db="EMBL/GenBank/DDBJ databases">
        <authorList>
            <consortium name="CYATHOMIX"/>
        </authorList>
    </citation>
    <scope>NUCLEOTIDE SEQUENCE</scope>
    <source>
        <strain evidence="2">N/A</strain>
    </source>
</reference>
<name>A0AA36GUD4_CYLNA</name>
<feature type="signal peptide" evidence="1">
    <location>
        <begin position="1"/>
        <end position="17"/>
    </location>
</feature>
<accession>A0AA36GUD4</accession>
<organism evidence="2 3">
    <name type="scientific">Cylicocyclus nassatus</name>
    <name type="common">Nematode worm</name>
    <dbReference type="NCBI Taxonomy" id="53992"/>
    <lineage>
        <taxon>Eukaryota</taxon>
        <taxon>Metazoa</taxon>
        <taxon>Ecdysozoa</taxon>
        <taxon>Nematoda</taxon>
        <taxon>Chromadorea</taxon>
        <taxon>Rhabditida</taxon>
        <taxon>Rhabditina</taxon>
        <taxon>Rhabditomorpha</taxon>
        <taxon>Strongyloidea</taxon>
        <taxon>Strongylidae</taxon>
        <taxon>Cylicocyclus</taxon>
    </lineage>
</organism>